<dbReference type="InterPro" id="IPR038763">
    <property type="entry name" value="DHH_sf"/>
</dbReference>
<feature type="non-terminal residue" evidence="2">
    <location>
        <position position="1"/>
    </location>
</feature>
<dbReference type="Gene3D" id="3.10.310.30">
    <property type="match status" value="1"/>
</dbReference>
<evidence type="ECO:0000313" key="2">
    <source>
        <dbReference type="EMBL" id="SVB82823.1"/>
    </source>
</evidence>
<dbReference type="EMBL" id="UINC01059426">
    <property type="protein sequence ID" value="SVB82823.1"/>
    <property type="molecule type" value="Genomic_DNA"/>
</dbReference>
<name>A0A382H7S4_9ZZZZ</name>
<sequence length="85" mass="9401">VDYARPIESVDLGCLLEERNGQLKGSFRAKDSRYRVDKLAKQFSGGGHACAAGFNQERKLEDFYPELVSAIGEHLEKVDAGQLDS</sequence>
<feature type="domain" description="DHHA1" evidence="1">
    <location>
        <begin position="7"/>
        <end position="71"/>
    </location>
</feature>
<accession>A0A382H7S4</accession>
<evidence type="ECO:0000259" key="1">
    <source>
        <dbReference type="Pfam" id="PF02272"/>
    </source>
</evidence>
<protein>
    <recommendedName>
        <fullName evidence="1">DHHA1 domain-containing protein</fullName>
    </recommendedName>
</protein>
<dbReference type="GO" id="GO:0003676">
    <property type="term" value="F:nucleic acid binding"/>
    <property type="evidence" value="ECO:0007669"/>
    <property type="project" value="InterPro"/>
</dbReference>
<dbReference type="AlphaFoldDB" id="A0A382H7S4"/>
<dbReference type="Pfam" id="PF02272">
    <property type="entry name" value="DHHA1"/>
    <property type="match status" value="1"/>
</dbReference>
<gene>
    <name evidence="2" type="ORF">METZ01_LOCUS235677</name>
</gene>
<dbReference type="SUPFAM" id="SSF64182">
    <property type="entry name" value="DHH phosphoesterases"/>
    <property type="match status" value="1"/>
</dbReference>
<organism evidence="2">
    <name type="scientific">marine metagenome</name>
    <dbReference type="NCBI Taxonomy" id="408172"/>
    <lineage>
        <taxon>unclassified sequences</taxon>
        <taxon>metagenomes</taxon>
        <taxon>ecological metagenomes</taxon>
    </lineage>
</organism>
<proteinExistence type="predicted"/>
<reference evidence="2" key="1">
    <citation type="submission" date="2018-05" db="EMBL/GenBank/DDBJ databases">
        <authorList>
            <person name="Lanie J.A."/>
            <person name="Ng W.-L."/>
            <person name="Kazmierczak K.M."/>
            <person name="Andrzejewski T.M."/>
            <person name="Davidsen T.M."/>
            <person name="Wayne K.J."/>
            <person name="Tettelin H."/>
            <person name="Glass J.I."/>
            <person name="Rusch D."/>
            <person name="Podicherti R."/>
            <person name="Tsui H.-C.T."/>
            <person name="Winkler M.E."/>
        </authorList>
    </citation>
    <scope>NUCLEOTIDE SEQUENCE</scope>
</reference>
<dbReference type="InterPro" id="IPR003156">
    <property type="entry name" value="DHHA1_dom"/>
</dbReference>